<evidence type="ECO:0000313" key="2">
    <source>
        <dbReference type="EMBL" id="RXH78974.1"/>
    </source>
</evidence>
<gene>
    <name evidence="2" type="ORF">DVH24_034181</name>
</gene>
<feature type="compositionally biased region" description="Basic and acidic residues" evidence="1">
    <location>
        <begin position="1"/>
        <end position="36"/>
    </location>
</feature>
<feature type="compositionally biased region" description="Basic and acidic residues" evidence="1">
    <location>
        <begin position="64"/>
        <end position="78"/>
    </location>
</feature>
<sequence>MKIKGEHREENIEESKLPLQLEESRSATKGSKEVRRIRGQQLAKQRKWRSPHGGRKKNPKKGKKTDSSQKKGGLGEKG</sequence>
<organism evidence="2 3">
    <name type="scientific">Malus domestica</name>
    <name type="common">Apple</name>
    <name type="synonym">Pyrus malus</name>
    <dbReference type="NCBI Taxonomy" id="3750"/>
    <lineage>
        <taxon>Eukaryota</taxon>
        <taxon>Viridiplantae</taxon>
        <taxon>Streptophyta</taxon>
        <taxon>Embryophyta</taxon>
        <taxon>Tracheophyta</taxon>
        <taxon>Spermatophyta</taxon>
        <taxon>Magnoliopsida</taxon>
        <taxon>eudicotyledons</taxon>
        <taxon>Gunneridae</taxon>
        <taxon>Pentapetalae</taxon>
        <taxon>rosids</taxon>
        <taxon>fabids</taxon>
        <taxon>Rosales</taxon>
        <taxon>Rosaceae</taxon>
        <taxon>Amygdaloideae</taxon>
        <taxon>Maleae</taxon>
        <taxon>Malus</taxon>
    </lineage>
</organism>
<comment type="caution">
    <text evidence="2">The sequence shown here is derived from an EMBL/GenBank/DDBJ whole genome shotgun (WGS) entry which is preliminary data.</text>
</comment>
<dbReference type="EMBL" id="RDQH01000339">
    <property type="protein sequence ID" value="RXH78974.1"/>
    <property type="molecule type" value="Genomic_DNA"/>
</dbReference>
<keyword evidence="3" id="KW-1185">Reference proteome</keyword>
<reference evidence="2 3" key="1">
    <citation type="submission" date="2018-10" db="EMBL/GenBank/DDBJ databases">
        <title>A high-quality apple genome assembly.</title>
        <authorList>
            <person name="Hu J."/>
        </authorList>
    </citation>
    <scope>NUCLEOTIDE SEQUENCE [LARGE SCALE GENOMIC DNA]</scope>
    <source>
        <strain evidence="3">cv. HFTH1</strain>
        <tissue evidence="2">Young leaf</tissue>
    </source>
</reference>
<protein>
    <submittedName>
        <fullName evidence="2">Uncharacterized protein</fullName>
    </submittedName>
</protein>
<feature type="compositionally biased region" description="Basic residues" evidence="1">
    <location>
        <begin position="44"/>
        <end position="63"/>
    </location>
</feature>
<name>A0A498I9T3_MALDO</name>
<evidence type="ECO:0000256" key="1">
    <source>
        <dbReference type="SAM" id="MobiDB-lite"/>
    </source>
</evidence>
<proteinExistence type="predicted"/>
<accession>A0A498I9T3</accession>
<evidence type="ECO:0000313" key="3">
    <source>
        <dbReference type="Proteomes" id="UP000290289"/>
    </source>
</evidence>
<dbReference type="AlphaFoldDB" id="A0A498I9T3"/>
<dbReference type="Proteomes" id="UP000290289">
    <property type="component" value="Chromosome 13"/>
</dbReference>
<feature type="region of interest" description="Disordered" evidence="1">
    <location>
        <begin position="1"/>
        <end position="78"/>
    </location>
</feature>